<sequence>MSKKKNTKLSTLLCVAGSAMLLASPTITKAETPTANVQGSQIIGVGTHGIWSTPYGLPGANYIGSTNQYLGKEIEFTQKMELNGVTWYKINLDGKTLGWVDSRAFSKLTNIEKVNENSYMGYAGTDHHGVWSAPYGVEGGSYICPTDKFSYKDVKVVEKANYGKTTWYKISVDGKVVGWVDKGVMDKGNVKPANFDVTIGSTQGNDVWSAPWGTNYAEFGGSTNQYAYQKMHVSKTLKIEKTNWYYVSKDGKNIGWIDGGRALSTLENVKDENSYQFIGTAKSSDGVWSAPYGEPGAYWLNSANEYNYQKVQVIQSGTKNGVKWYKVKRGSQLIGWVDSRVMTTNFNPQDENKSAYIGTAKSSDGVWSSPYGLPGSHWIDSVSNHTFNLVHISQSIDFQGTKWYQIAENGRPLGWIDAKTISTSVNTVKNEDKTVMLGDVYGNGVWSLPYGQDGAKWINGATAYMNKPVHVTRSLVSGNTTWYKFEVDGKEQGWVDAKTISNATNIRTMNETFHVTGQSGHGVLSRPWGMQNGSHLQSANDLLGKNLDVKLAMNYNGTTWYGFNNNGQFNWIDSKAVSKGSAQQTGLAGLVASSPTAQRTNQIVTVISYGTSAKVSFFEKENGLWHERFYTFGYVGSQGVGQASESSKRTPKGSYSLGFAFGTSNPGTNLPFRQITPNSYWISNVDDDQYNTWQERDWSSRSDEHLSDYSVQYKYGIVINYNTENIQRGAGSGFFLHVSNGRPTAGCVAIPEDQMYELMKRINQGAYIINVNNEQEIKNY</sequence>
<keyword evidence="2" id="KW-1185">Reference proteome</keyword>
<protein>
    <submittedName>
        <fullName evidence="1">GW domain-containing glycosaminoglycan-binding protein</fullName>
    </submittedName>
</protein>
<evidence type="ECO:0000313" key="1">
    <source>
        <dbReference type="EMBL" id="MCM3737878.1"/>
    </source>
</evidence>
<name>A0ACC6AAY4_9BACI</name>
<dbReference type="Proteomes" id="UP001202289">
    <property type="component" value="Unassembled WGS sequence"/>
</dbReference>
<comment type="caution">
    <text evidence="1">The sequence shown here is derived from an EMBL/GenBank/DDBJ whole genome shotgun (WGS) entry which is preliminary data.</text>
</comment>
<organism evidence="1 2">
    <name type="scientific">Bacillus cytotoxicus</name>
    <dbReference type="NCBI Taxonomy" id="580165"/>
    <lineage>
        <taxon>Bacteria</taxon>
        <taxon>Bacillati</taxon>
        <taxon>Bacillota</taxon>
        <taxon>Bacilli</taxon>
        <taxon>Bacillales</taxon>
        <taxon>Bacillaceae</taxon>
        <taxon>Bacillus</taxon>
        <taxon>Bacillus cereus group</taxon>
    </lineage>
</organism>
<gene>
    <name evidence="1" type="ORF">M3215_19330</name>
</gene>
<reference evidence="1" key="1">
    <citation type="submission" date="2022-05" db="EMBL/GenBank/DDBJ databases">
        <title>Comparative Genomics of Spacecraft Associated Microbes.</title>
        <authorList>
            <person name="Tran M.T."/>
            <person name="Wright A."/>
            <person name="Seuylemezian A."/>
            <person name="Eisen J."/>
            <person name="Coil D."/>
        </authorList>
    </citation>
    <scope>NUCLEOTIDE SEQUENCE</scope>
    <source>
        <strain evidence="1">FAIRING 10M-2.2</strain>
    </source>
</reference>
<evidence type="ECO:0000313" key="2">
    <source>
        <dbReference type="Proteomes" id="UP001202289"/>
    </source>
</evidence>
<dbReference type="EMBL" id="JAMBOP010000030">
    <property type="protein sequence ID" value="MCM3737878.1"/>
    <property type="molecule type" value="Genomic_DNA"/>
</dbReference>
<accession>A0ACC6AAY4</accession>
<proteinExistence type="predicted"/>